<dbReference type="KEGG" id="sawl:NGM29_10765"/>
<evidence type="ECO:0000256" key="3">
    <source>
        <dbReference type="ARBA" id="ARBA00023163"/>
    </source>
</evidence>
<dbReference type="GO" id="GO:0005829">
    <property type="term" value="C:cytosol"/>
    <property type="evidence" value="ECO:0007669"/>
    <property type="project" value="TreeGrafter"/>
</dbReference>
<keyword evidence="1" id="KW-0805">Transcription regulation</keyword>
<dbReference type="GO" id="GO:0043200">
    <property type="term" value="P:response to amino acid"/>
    <property type="evidence" value="ECO:0007669"/>
    <property type="project" value="TreeGrafter"/>
</dbReference>
<dbReference type="GO" id="GO:0043565">
    <property type="term" value="F:sequence-specific DNA binding"/>
    <property type="evidence" value="ECO:0007669"/>
    <property type="project" value="InterPro"/>
</dbReference>
<feature type="domain" description="HTH asnC-type" evidence="4">
    <location>
        <begin position="1"/>
        <end position="63"/>
    </location>
</feature>
<dbReference type="GeneID" id="73290533"/>
<keyword evidence="6" id="KW-1185">Reference proteome</keyword>
<protein>
    <submittedName>
        <fullName evidence="5">Lrp/AsnC family transcriptional regulator</fullName>
    </submittedName>
</protein>
<dbReference type="PANTHER" id="PTHR30154:SF34">
    <property type="entry name" value="TRANSCRIPTIONAL REGULATOR AZLB"/>
    <property type="match status" value="1"/>
</dbReference>
<dbReference type="RefSeq" id="WP_254156136.1">
    <property type="nucleotide sequence ID" value="NZ_CP100355.1"/>
</dbReference>
<name>A0A9E7N665_9EURY</name>
<dbReference type="Gene3D" id="1.10.10.10">
    <property type="entry name" value="Winged helix-like DNA-binding domain superfamily/Winged helix DNA-binding domain"/>
    <property type="match status" value="1"/>
</dbReference>
<dbReference type="InterPro" id="IPR011991">
    <property type="entry name" value="ArsR-like_HTH"/>
</dbReference>
<dbReference type="AlphaFoldDB" id="A0A9E7N665"/>
<evidence type="ECO:0000259" key="4">
    <source>
        <dbReference type="PROSITE" id="PS50956"/>
    </source>
</evidence>
<dbReference type="PRINTS" id="PR00033">
    <property type="entry name" value="HTHASNC"/>
</dbReference>
<proteinExistence type="predicted"/>
<organism evidence="5 6">
    <name type="scientific">Natronosalvus rutilus</name>
    <dbReference type="NCBI Taxonomy" id="2953753"/>
    <lineage>
        <taxon>Archaea</taxon>
        <taxon>Methanobacteriati</taxon>
        <taxon>Methanobacteriota</taxon>
        <taxon>Stenosarchaea group</taxon>
        <taxon>Halobacteria</taxon>
        <taxon>Halobacteriales</taxon>
        <taxon>Natrialbaceae</taxon>
        <taxon>Natronosalvus</taxon>
    </lineage>
</organism>
<dbReference type="InterPro" id="IPR019885">
    <property type="entry name" value="Tscrpt_reg_HTH_AsnC-type_CS"/>
</dbReference>
<gene>
    <name evidence="5" type="ORF">NGM29_10765</name>
</gene>
<dbReference type="PROSITE" id="PS00519">
    <property type="entry name" value="HTH_ASNC_1"/>
    <property type="match status" value="1"/>
</dbReference>
<reference evidence="5" key="1">
    <citation type="submission" date="2022-06" db="EMBL/GenBank/DDBJ databases">
        <title>Diverse halophilic archaea isolated from saline environments.</title>
        <authorList>
            <person name="Cui H.-L."/>
        </authorList>
    </citation>
    <scope>NUCLEOTIDE SEQUENCE</scope>
    <source>
        <strain evidence="5">WLHS1</strain>
    </source>
</reference>
<dbReference type="PANTHER" id="PTHR30154">
    <property type="entry name" value="LEUCINE-RESPONSIVE REGULATORY PROTEIN"/>
    <property type="match status" value="1"/>
</dbReference>
<dbReference type="SUPFAM" id="SSF46785">
    <property type="entry name" value="Winged helix' DNA-binding domain"/>
    <property type="match status" value="1"/>
</dbReference>
<evidence type="ECO:0000313" key="6">
    <source>
        <dbReference type="Proteomes" id="UP001056855"/>
    </source>
</evidence>
<evidence type="ECO:0000256" key="2">
    <source>
        <dbReference type="ARBA" id="ARBA00023125"/>
    </source>
</evidence>
<dbReference type="Pfam" id="PF13412">
    <property type="entry name" value="HTH_24"/>
    <property type="match status" value="1"/>
</dbReference>
<accession>A0A9E7N665</accession>
<keyword evidence="2" id="KW-0238">DNA-binding</keyword>
<dbReference type="SMART" id="SM00344">
    <property type="entry name" value="HTH_ASNC"/>
    <property type="match status" value="1"/>
</dbReference>
<dbReference type="EMBL" id="CP100355">
    <property type="protein sequence ID" value="UTF52275.1"/>
    <property type="molecule type" value="Genomic_DNA"/>
</dbReference>
<keyword evidence="3" id="KW-0804">Transcription</keyword>
<dbReference type="Proteomes" id="UP001056855">
    <property type="component" value="Chromosome"/>
</dbReference>
<dbReference type="InterPro" id="IPR036390">
    <property type="entry name" value="WH_DNA-bd_sf"/>
</dbReference>
<evidence type="ECO:0000256" key="1">
    <source>
        <dbReference type="ARBA" id="ARBA00023015"/>
    </source>
</evidence>
<sequence>MDDVDRGILHTLQQDARNTTTREIGEQVGVTASTVSNRLGQLEADGIITNYLATLSYDQAGFPLHISISGTAPIVEREALAKQALNIPGVVNVRELMAGQNNIRLEAVGRSNDDITRVVTDLSELGMSISDEVLIRNQYYHPLAFLDPEIEI</sequence>
<dbReference type="InterPro" id="IPR019888">
    <property type="entry name" value="Tscrpt_reg_AsnC-like"/>
</dbReference>
<dbReference type="InterPro" id="IPR000485">
    <property type="entry name" value="AsnC-type_HTH_dom"/>
</dbReference>
<dbReference type="PROSITE" id="PS50956">
    <property type="entry name" value="HTH_ASNC_2"/>
    <property type="match status" value="1"/>
</dbReference>
<evidence type="ECO:0000313" key="5">
    <source>
        <dbReference type="EMBL" id="UTF52275.1"/>
    </source>
</evidence>
<dbReference type="CDD" id="cd00090">
    <property type="entry name" value="HTH_ARSR"/>
    <property type="match status" value="1"/>
</dbReference>
<dbReference type="InterPro" id="IPR036388">
    <property type="entry name" value="WH-like_DNA-bd_sf"/>
</dbReference>